<evidence type="ECO:0000256" key="2">
    <source>
        <dbReference type="ARBA" id="ARBA00010617"/>
    </source>
</evidence>
<evidence type="ECO:0000313" key="13">
    <source>
        <dbReference type="Proteomes" id="UP000297299"/>
    </source>
</evidence>
<evidence type="ECO:0000256" key="7">
    <source>
        <dbReference type="ARBA" id="ARBA00023026"/>
    </source>
</evidence>
<evidence type="ECO:0000256" key="11">
    <source>
        <dbReference type="SAM" id="Phobius"/>
    </source>
</evidence>
<dbReference type="GO" id="GO:0005506">
    <property type="term" value="F:iron ion binding"/>
    <property type="evidence" value="ECO:0007669"/>
    <property type="project" value="InterPro"/>
</dbReference>
<keyword evidence="13" id="KW-1185">Reference proteome</keyword>
<sequence length="509" mass="58153">MKIIQPSIMSQFPTSNPVRDSIIFILSGSFLLYILMLKIVLSYQRRKFAKQNHCLPPASYRHIDPIYGLDFIVSNILAVRKGKFVETVQKRFQSLGVYTYSSLFFGTRTVNTVDVENIKTILASGFKDYGVPPRRRAAMLPIFGKGIFISDGKDWEHSRAMLRPNFVRSQVADLGVFERHIQKLIKRIPANGDTVDLSKLFFMLTIDSATEFLFGESTETLDETKVDSAGHRYSEAYDYVIGKIATFFPNKKYTDSLKYVHSYIRTYVDKALALQISPSQKSESTDQDRYIFLEELAKSGYSASKIQAELLNILLAGRDTTASLLTVLFMILSREQNVFAKLRKEVMSLEGRNPTFEEIKDMKYLKWCINEIMRLYPIVPTATRVAIRDTVLPRGGGPDERSPTMVNKGDLVQLSSYVLHRRTDIYGEDADQFRPERWEKLRVGWEYVAFGGGPRICIGQQFALTEASYTTVRLLQTFSKIEARDDNPFTELLTLTMSNKWGCQVGLFK</sequence>
<proteinExistence type="inferred from homology"/>
<dbReference type="Proteomes" id="UP000297299">
    <property type="component" value="Unassembled WGS sequence"/>
</dbReference>
<dbReference type="GO" id="GO:0020037">
    <property type="term" value="F:heme binding"/>
    <property type="evidence" value="ECO:0007669"/>
    <property type="project" value="InterPro"/>
</dbReference>
<dbReference type="AlphaFoldDB" id="A0A4Y8CPL1"/>
<dbReference type="InterPro" id="IPR002402">
    <property type="entry name" value="Cyt_P450_E_grp-II"/>
</dbReference>
<gene>
    <name evidence="12" type="ORF">BOTCAL_0487g00070</name>
</gene>
<dbReference type="EMBL" id="PHWZ01000486">
    <property type="protein sequence ID" value="TEY38496.1"/>
    <property type="molecule type" value="Genomic_DNA"/>
</dbReference>
<evidence type="ECO:0000313" key="12">
    <source>
        <dbReference type="EMBL" id="TEY38496.1"/>
    </source>
</evidence>
<dbReference type="SUPFAM" id="SSF48264">
    <property type="entry name" value="Cytochrome P450"/>
    <property type="match status" value="1"/>
</dbReference>
<dbReference type="PANTHER" id="PTHR24287">
    <property type="entry name" value="P450, PUTATIVE (EUROFUNG)-RELATED"/>
    <property type="match status" value="1"/>
</dbReference>
<dbReference type="InterPro" id="IPR001128">
    <property type="entry name" value="Cyt_P450"/>
</dbReference>
<evidence type="ECO:0000256" key="8">
    <source>
        <dbReference type="ARBA" id="ARBA00023033"/>
    </source>
</evidence>
<dbReference type="PANTHER" id="PTHR24287:SF1">
    <property type="entry name" value="P450, PUTATIVE (EUROFUNG)-RELATED"/>
    <property type="match status" value="1"/>
</dbReference>
<keyword evidence="11" id="KW-0472">Membrane</keyword>
<name>A0A4Y8CPL1_9HELO</name>
<dbReference type="PROSITE" id="PS00086">
    <property type="entry name" value="CYTOCHROME_P450"/>
    <property type="match status" value="1"/>
</dbReference>
<keyword evidence="11" id="KW-1133">Transmembrane helix</keyword>
<evidence type="ECO:0000256" key="1">
    <source>
        <dbReference type="ARBA" id="ARBA00001971"/>
    </source>
</evidence>
<evidence type="ECO:0000256" key="5">
    <source>
        <dbReference type="ARBA" id="ARBA00023002"/>
    </source>
</evidence>
<dbReference type="OrthoDB" id="1470350at2759"/>
<accession>A0A4Y8CPL1</accession>
<feature type="transmembrane region" description="Helical" evidence="11">
    <location>
        <begin position="22"/>
        <end position="41"/>
    </location>
</feature>
<dbReference type="STRING" id="38488.A0A4Y8CPL1"/>
<dbReference type="Gene3D" id="1.10.630.10">
    <property type="entry name" value="Cytochrome P450"/>
    <property type="match status" value="1"/>
</dbReference>
<evidence type="ECO:0000256" key="4">
    <source>
        <dbReference type="ARBA" id="ARBA00022723"/>
    </source>
</evidence>
<dbReference type="CDD" id="cd11063">
    <property type="entry name" value="CYP52"/>
    <property type="match status" value="1"/>
</dbReference>
<keyword evidence="4 9" id="KW-0479">Metal-binding</keyword>
<dbReference type="InterPro" id="IPR047146">
    <property type="entry name" value="Cyt_P450_E_CYP52_fungi"/>
</dbReference>
<protein>
    <recommendedName>
        <fullName evidence="14">Cytochrome P450 alkane hydroxylase</fullName>
    </recommendedName>
</protein>
<keyword evidence="3 9" id="KW-0349">Heme</keyword>
<dbReference type="PRINTS" id="PR00385">
    <property type="entry name" value="P450"/>
</dbReference>
<comment type="cofactor">
    <cofactor evidence="1 9">
        <name>heme</name>
        <dbReference type="ChEBI" id="CHEBI:30413"/>
    </cofactor>
</comment>
<keyword evidence="7" id="KW-0843">Virulence</keyword>
<dbReference type="PRINTS" id="PR00464">
    <property type="entry name" value="EP450II"/>
</dbReference>
<evidence type="ECO:0000256" key="3">
    <source>
        <dbReference type="ARBA" id="ARBA00022617"/>
    </source>
</evidence>
<dbReference type="PRINTS" id="PR01239">
    <property type="entry name" value="EP450IICYP52"/>
</dbReference>
<dbReference type="Pfam" id="PF00067">
    <property type="entry name" value="p450"/>
    <property type="match status" value="1"/>
</dbReference>
<dbReference type="InterPro" id="IPR017972">
    <property type="entry name" value="Cyt_P450_CS"/>
</dbReference>
<comment type="similarity">
    <text evidence="2 10">Belongs to the cytochrome P450 family.</text>
</comment>
<feature type="binding site" description="axial binding residue" evidence="9">
    <location>
        <position position="457"/>
    </location>
    <ligand>
        <name>heme</name>
        <dbReference type="ChEBI" id="CHEBI:30413"/>
    </ligand>
    <ligandPart>
        <name>Fe</name>
        <dbReference type="ChEBI" id="CHEBI:18248"/>
    </ligandPart>
</feature>
<keyword evidence="6 9" id="KW-0408">Iron</keyword>
<organism evidence="12 13">
    <name type="scientific">Botryotinia calthae</name>
    <dbReference type="NCBI Taxonomy" id="38488"/>
    <lineage>
        <taxon>Eukaryota</taxon>
        <taxon>Fungi</taxon>
        <taxon>Dikarya</taxon>
        <taxon>Ascomycota</taxon>
        <taxon>Pezizomycotina</taxon>
        <taxon>Leotiomycetes</taxon>
        <taxon>Helotiales</taxon>
        <taxon>Sclerotiniaceae</taxon>
        <taxon>Botryotinia</taxon>
    </lineage>
</organism>
<keyword evidence="5 10" id="KW-0560">Oxidoreductase</keyword>
<dbReference type="GO" id="GO:0016712">
    <property type="term" value="F:oxidoreductase activity, acting on paired donors, with incorporation or reduction of molecular oxygen, reduced flavin or flavoprotein as one donor, and incorporation of one atom of oxygen"/>
    <property type="evidence" value="ECO:0007669"/>
    <property type="project" value="InterPro"/>
</dbReference>
<dbReference type="InterPro" id="IPR036396">
    <property type="entry name" value="Cyt_P450_sf"/>
</dbReference>
<keyword evidence="11" id="KW-0812">Transmembrane</keyword>
<evidence type="ECO:0008006" key="14">
    <source>
        <dbReference type="Google" id="ProtNLM"/>
    </source>
</evidence>
<keyword evidence="8 10" id="KW-0503">Monooxygenase</keyword>
<dbReference type="InterPro" id="IPR002974">
    <property type="entry name" value="Cyt_P450_E_CYP52_ascomycetes"/>
</dbReference>
<comment type="caution">
    <text evidence="12">The sequence shown here is derived from an EMBL/GenBank/DDBJ whole genome shotgun (WGS) entry which is preliminary data.</text>
</comment>
<evidence type="ECO:0000256" key="6">
    <source>
        <dbReference type="ARBA" id="ARBA00023004"/>
    </source>
</evidence>
<reference evidence="12 13" key="1">
    <citation type="submission" date="2017-11" db="EMBL/GenBank/DDBJ databases">
        <title>Comparative genomics of Botrytis spp.</title>
        <authorList>
            <person name="Valero-Jimenez C.A."/>
            <person name="Tapia P."/>
            <person name="Veloso J."/>
            <person name="Silva-Moreno E."/>
            <person name="Staats M."/>
            <person name="Valdes J.H."/>
            <person name="Van Kan J.A.L."/>
        </authorList>
    </citation>
    <scope>NUCLEOTIDE SEQUENCE [LARGE SCALE GENOMIC DNA]</scope>
    <source>
        <strain evidence="12 13">MUCL2830</strain>
    </source>
</reference>
<evidence type="ECO:0000256" key="10">
    <source>
        <dbReference type="RuleBase" id="RU000461"/>
    </source>
</evidence>
<evidence type="ECO:0000256" key="9">
    <source>
        <dbReference type="PIRSR" id="PIRSR602402-1"/>
    </source>
</evidence>